<dbReference type="Gene3D" id="2.60.120.650">
    <property type="entry name" value="Cupin"/>
    <property type="match status" value="1"/>
</dbReference>
<organism evidence="2 3">
    <name type="scientific">Pleurodeles waltl</name>
    <name type="common">Iberian ribbed newt</name>
    <dbReference type="NCBI Taxonomy" id="8319"/>
    <lineage>
        <taxon>Eukaryota</taxon>
        <taxon>Metazoa</taxon>
        <taxon>Chordata</taxon>
        <taxon>Craniata</taxon>
        <taxon>Vertebrata</taxon>
        <taxon>Euteleostomi</taxon>
        <taxon>Amphibia</taxon>
        <taxon>Batrachia</taxon>
        <taxon>Caudata</taxon>
        <taxon>Salamandroidea</taxon>
        <taxon>Salamandridae</taxon>
        <taxon>Pleurodelinae</taxon>
        <taxon>Pleurodeles</taxon>
    </lineage>
</organism>
<dbReference type="GO" id="GO:0046872">
    <property type="term" value="F:metal ion binding"/>
    <property type="evidence" value="ECO:0007669"/>
    <property type="project" value="UniProtKB-KW"/>
</dbReference>
<evidence type="ECO:0000313" key="2">
    <source>
        <dbReference type="EMBL" id="KAJ1198390.1"/>
    </source>
</evidence>
<dbReference type="AlphaFoldDB" id="A0AAV7VDQ7"/>
<dbReference type="EMBL" id="JANPWB010000003">
    <property type="protein sequence ID" value="KAJ1198390.1"/>
    <property type="molecule type" value="Genomic_DNA"/>
</dbReference>
<comment type="caution">
    <text evidence="2">The sequence shown here is derived from an EMBL/GenBank/DDBJ whole genome shotgun (WGS) entry which is preliminary data.</text>
</comment>
<dbReference type="Proteomes" id="UP001066276">
    <property type="component" value="Chromosome 2_1"/>
</dbReference>
<reference evidence="2" key="1">
    <citation type="journal article" date="2022" name="bioRxiv">
        <title>Sequencing and chromosome-scale assembly of the giantPleurodeles waltlgenome.</title>
        <authorList>
            <person name="Brown T."/>
            <person name="Elewa A."/>
            <person name="Iarovenko S."/>
            <person name="Subramanian E."/>
            <person name="Araus A.J."/>
            <person name="Petzold A."/>
            <person name="Susuki M."/>
            <person name="Suzuki K.-i.T."/>
            <person name="Hayashi T."/>
            <person name="Toyoda A."/>
            <person name="Oliveira C."/>
            <person name="Osipova E."/>
            <person name="Leigh N.D."/>
            <person name="Simon A."/>
            <person name="Yun M.H."/>
        </authorList>
    </citation>
    <scope>NUCLEOTIDE SEQUENCE</scope>
    <source>
        <strain evidence="2">20211129_DDA</strain>
        <tissue evidence="2">Liver</tissue>
    </source>
</reference>
<dbReference type="InterPro" id="IPR050690">
    <property type="entry name" value="JHDM1_Histone_Demethylase"/>
</dbReference>
<keyword evidence="1" id="KW-0479">Metal-binding</keyword>
<proteinExistence type="predicted"/>
<name>A0AAV7VDQ7_PLEWA</name>
<protein>
    <submittedName>
        <fullName evidence="2">Uncharacterized protein</fullName>
    </submittedName>
</protein>
<keyword evidence="3" id="KW-1185">Reference proteome</keyword>
<gene>
    <name evidence="2" type="ORF">NDU88_002231</name>
</gene>
<evidence type="ECO:0000313" key="3">
    <source>
        <dbReference type="Proteomes" id="UP001066276"/>
    </source>
</evidence>
<evidence type="ECO:0000256" key="1">
    <source>
        <dbReference type="ARBA" id="ARBA00022723"/>
    </source>
</evidence>
<sequence>MGAADRRSSATIIEPRSWPQLVYQHGARFTDAVLHVSEGIYILELLLFNYEEVACVLLFICQCPLSSGHGWALALQSLGEHWCQGSSAVTRSRWSIKRAYETFLLLCPSTCDELATNVCCFLSPGWIHAMYTQADSLVFMGHIVHTFNILMQLYIYEIEDRIRITV</sequence>
<accession>A0AAV7VDQ7</accession>
<dbReference type="PANTHER" id="PTHR23123">
    <property type="entry name" value="PHD/F-BOX CONTAINING PROTEIN"/>
    <property type="match status" value="1"/>
</dbReference>